<accession>A0ABD6DAI2</accession>
<dbReference type="InterPro" id="IPR012349">
    <property type="entry name" value="Split_barrel_FMN-bd"/>
</dbReference>
<dbReference type="AlphaFoldDB" id="A0ABD6DAI2"/>
<dbReference type="Gene3D" id="2.30.110.10">
    <property type="entry name" value="Electron Transport, Fmn-binding Protein, Chain A"/>
    <property type="match status" value="1"/>
</dbReference>
<dbReference type="Pfam" id="PF12900">
    <property type="entry name" value="Pyridox_ox_2"/>
    <property type="match status" value="1"/>
</dbReference>
<dbReference type="EMBL" id="JBHUDM010000004">
    <property type="protein sequence ID" value="MFD1643127.1"/>
    <property type="molecule type" value="Genomic_DNA"/>
</dbReference>
<gene>
    <name evidence="1" type="ORF">ACFSBW_14720</name>
</gene>
<evidence type="ECO:0000313" key="2">
    <source>
        <dbReference type="Proteomes" id="UP001597052"/>
    </source>
</evidence>
<sequence>MSQVQSTELDDEEIDSLLGSGGVGVISFADGDEPYSIPVSYGYDSGAECLYVRFGFAPESDKRAFVDDGVAASLVVMAESIDGWQSVIARGPLRKVTEMALDSHAAESVRKINIPFVTIYDRRASELEFELYRLEPDSISGRQER</sequence>
<protein>
    <submittedName>
        <fullName evidence="1">Pyridoxamine 5'-phosphate oxidase family protein</fullName>
    </submittedName>
</protein>
<comment type="caution">
    <text evidence="1">The sequence shown here is derived from an EMBL/GenBank/DDBJ whole genome shotgun (WGS) entry which is preliminary data.</text>
</comment>
<evidence type="ECO:0000313" key="1">
    <source>
        <dbReference type="EMBL" id="MFD1643127.1"/>
    </source>
</evidence>
<proteinExistence type="predicted"/>
<reference evidence="1 2" key="1">
    <citation type="journal article" date="2019" name="Int. J. Syst. Evol. Microbiol.">
        <title>The Global Catalogue of Microorganisms (GCM) 10K type strain sequencing project: providing services to taxonomists for standard genome sequencing and annotation.</title>
        <authorList>
            <consortium name="The Broad Institute Genomics Platform"/>
            <consortium name="The Broad Institute Genome Sequencing Center for Infectious Disease"/>
            <person name="Wu L."/>
            <person name="Ma J."/>
        </authorList>
    </citation>
    <scope>NUCLEOTIDE SEQUENCE [LARGE SCALE GENOMIC DNA]</scope>
    <source>
        <strain evidence="1 2">CGMCC 1.10593</strain>
    </source>
</reference>
<organism evidence="1 2">
    <name type="scientific">Halohasta litorea</name>
    <dbReference type="NCBI Taxonomy" id="869891"/>
    <lineage>
        <taxon>Archaea</taxon>
        <taxon>Methanobacteriati</taxon>
        <taxon>Methanobacteriota</taxon>
        <taxon>Stenosarchaea group</taxon>
        <taxon>Halobacteria</taxon>
        <taxon>Halobacteriales</taxon>
        <taxon>Haloferacaceae</taxon>
        <taxon>Halohasta</taxon>
    </lineage>
</organism>
<dbReference type="SUPFAM" id="SSF50475">
    <property type="entry name" value="FMN-binding split barrel"/>
    <property type="match status" value="1"/>
</dbReference>
<dbReference type="Proteomes" id="UP001597052">
    <property type="component" value="Unassembled WGS sequence"/>
</dbReference>
<dbReference type="InterPro" id="IPR024747">
    <property type="entry name" value="Pyridox_Oxase-rel"/>
</dbReference>
<keyword evidence="2" id="KW-1185">Reference proteome</keyword>
<name>A0ABD6DAI2_9EURY</name>
<dbReference type="RefSeq" id="WP_256396347.1">
    <property type="nucleotide sequence ID" value="NZ_JANHDJ010000004.1"/>
</dbReference>